<proteinExistence type="predicted"/>
<feature type="region of interest" description="Disordered" evidence="1">
    <location>
        <begin position="1"/>
        <end position="23"/>
    </location>
</feature>
<name>A0A375J538_9BURK</name>
<evidence type="ECO:0000313" key="3">
    <source>
        <dbReference type="Proteomes" id="UP000256805"/>
    </source>
</evidence>
<dbReference type="EMBL" id="OVTA01000039">
    <property type="protein sequence ID" value="SPS00207.1"/>
    <property type="molecule type" value="Genomic_DNA"/>
</dbReference>
<evidence type="ECO:0000313" key="2">
    <source>
        <dbReference type="EMBL" id="SPS00207.1"/>
    </source>
</evidence>
<feature type="compositionally biased region" description="Basic and acidic residues" evidence="1">
    <location>
        <begin position="7"/>
        <end position="23"/>
    </location>
</feature>
<sequence length="151" mass="16876">MNGRRQAASDHQRGKPEPARKAVWESSKYAPELERVTPSLHCWGQSDVLARRALATYNRSGSLYLSHCDSISMRDRSLDTLLDLDGLLFVIDDESLHWVKIVVRTCPVSQERPHGLRYSLTLHDRMGCRLLGFDNAHGINEGSGPGVADAH</sequence>
<organism evidence="2 3">
    <name type="scientific">Cupriavidus taiwanensis</name>
    <dbReference type="NCBI Taxonomy" id="164546"/>
    <lineage>
        <taxon>Bacteria</taxon>
        <taxon>Pseudomonadati</taxon>
        <taxon>Pseudomonadota</taxon>
        <taxon>Betaproteobacteria</taxon>
        <taxon>Burkholderiales</taxon>
        <taxon>Burkholderiaceae</taxon>
        <taxon>Cupriavidus</taxon>
    </lineage>
</organism>
<gene>
    <name evidence="2" type="ORF">CBM2634_B160093</name>
</gene>
<dbReference type="Proteomes" id="UP000256805">
    <property type="component" value="Unassembled WGS sequence"/>
</dbReference>
<accession>A0A375J538</accession>
<evidence type="ECO:0000256" key="1">
    <source>
        <dbReference type="SAM" id="MobiDB-lite"/>
    </source>
</evidence>
<protein>
    <submittedName>
        <fullName evidence="2">Uncharacterized protein</fullName>
    </submittedName>
</protein>
<reference evidence="2 3" key="1">
    <citation type="submission" date="2018-01" db="EMBL/GenBank/DDBJ databases">
        <authorList>
            <person name="Gaut B.S."/>
            <person name="Morton B.R."/>
            <person name="Clegg M.T."/>
            <person name="Duvall M.R."/>
        </authorList>
    </citation>
    <scope>NUCLEOTIDE SEQUENCE [LARGE SCALE GENOMIC DNA]</scope>
    <source>
        <strain evidence="2">Cupriavidus taiwanensis cmp 52</strain>
    </source>
</reference>
<dbReference type="AlphaFoldDB" id="A0A375J538"/>